<feature type="domain" description="D-isomer specific 2-hydroxyacid dehydrogenase catalytic" evidence="4">
    <location>
        <begin position="25"/>
        <end position="144"/>
    </location>
</feature>
<dbReference type="InterPro" id="IPR050857">
    <property type="entry name" value="D-2-hydroxyacid_DH"/>
</dbReference>
<feature type="non-terminal residue" evidence="5">
    <location>
        <position position="220"/>
    </location>
</feature>
<dbReference type="PANTHER" id="PTHR42789:SF1">
    <property type="entry name" value="D-ISOMER SPECIFIC 2-HYDROXYACID DEHYDROGENASE FAMILY PROTEIN (AFU_ORTHOLOGUE AFUA_6G10090)"/>
    <property type="match status" value="1"/>
</dbReference>
<organism evidence="5">
    <name type="scientific">marine sediment metagenome</name>
    <dbReference type="NCBI Taxonomy" id="412755"/>
    <lineage>
        <taxon>unclassified sequences</taxon>
        <taxon>metagenomes</taxon>
        <taxon>ecological metagenomes</taxon>
    </lineage>
</organism>
<dbReference type="PANTHER" id="PTHR42789">
    <property type="entry name" value="D-ISOMER SPECIFIC 2-HYDROXYACID DEHYDROGENASE FAMILY PROTEIN (AFU_ORTHOLOGUE AFUA_6G10090)"/>
    <property type="match status" value="1"/>
</dbReference>
<dbReference type="AlphaFoldDB" id="X0VRC4"/>
<dbReference type="InterPro" id="IPR006139">
    <property type="entry name" value="D-isomer_2_OHA_DH_cat_dom"/>
</dbReference>
<name>X0VRC4_9ZZZZ</name>
<evidence type="ECO:0000259" key="4">
    <source>
        <dbReference type="Pfam" id="PF00389"/>
    </source>
</evidence>
<gene>
    <name evidence="5" type="ORF">S01H1_51138</name>
</gene>
<comment type="caution">
    <text evidence="5">The sequence shown here is derived from an EMBL/GenBank/DDBJ whole genome shotgun (WGS) entry which is preliminary data.</text>
</comment>
<evidence type="ECO:0000256" key="2">
    <source>
        <dbReference type="ARBA" id="ARBA00023002"/>
    </source>
</evidence>
<comment type="similarity">
    <text evidence="1">Belongs to the D-isomer specific 2-hydroxyacid dehydrogenase family.</text>
</comment>
<evidence type="ECO:0000256" key="1">
    <source>
        <dbReference type="ARBA" id="ARBA00005854"/>
    </source>
</evidence>
<sequence length="220" mass="23529">MAFKVAVTSNRLVDDVVLGVLNGAGLDVVRRPCETEDSVIEAARDADGLLVHLLPLTPRRVLEALPKLKVVSRHGVGVDSIDLDAATELGICVCNTPGMNTTEVADHAMALLLSVTRGIPALNDALKKGWWSENYEGLSEQRARLTRIAGNTVGIIGLGNIGRAFAMRARGFGPARIIASDPYVPQTVGDLYGVQIVDLDTLLAESDFISVHTPSNEETY</sequence>
<dbReference type="InterPro" id="IPR036291">
    <property type="entry name" value="NAD(P)-bd_dom_sf"/>
</dbReference>
<evidence type="ECO:0000313" key="5">
    <source>
        <dbReference type="EMBL" id="GAG20790.1"/>
    </source>
</evidence>
<dbReference type="GO" id="GO:0051287">
    <property type="term" value="F:NAD binding"/>
    <property type="evidence" value="ECO:0007669"/>
    <property type="project" value="InterPro"/>
</dbReference>
<dbReference type="Pfam" id="PF00389">
    <property type="entry name" value="2-Hacid_dh"/>
    <property type="match status" value="1"/>
</dbReference>
<keyword evidence="3" id="KW-0520">NAD</keyword>
<dbReference type="SUPFAM" id="SSF51735">
    <property type="entry name" value="NAD(P)-binding Rossmann-fold domains"/>
    <property type="match status" value="1"/>
</dbReference>
<keyword evidence="2" id="KW-0560">Oxidoreductase</keyword>
<proteinExistence type="inferred from homology"/>
<dbReference type="SUPFAM" id="SSF52283">
    <property type="entry name" value="Formate/glycerate dehydrogenase catalytic domain-like"/>
    <property type="match status" value="1"/>
</dbReference>
<reference evidence="5" key="1">
    <citation type="journal article" date="2014" name="Front. Microbiol.">
        <title>High frequency of phylogenetically diverse reductive dehalogenase-homologous genes in deep subseafloor sedimentary metagenomes.</title>
        <authorList>
            <person name="Kawai M."/>
            <person name="Futagami T."/>
            <person name="Toyoda A."/>
            <person name="Takaki Y."/>
            <person name="Nishi S."/>
            <person name="Hori S."/>
            <person name="Arai W."/>
            <person name="Tsubouchi T."/>
            <person name="Morono Y."/>
            <person name="Uchiyama I."/>
            <person name="Ito T."/>
            <person name="Fujiyama A."/>
            <person name="Inagaki F."/>
            <person name="Takami H."/>
        </authorList>
    </citation>
    <scope>NUCLEOTIDE SEQUENCE</scope>
    <source>
        <strain evidence="5">Expedition CK06-06</strain>
    </source>
</reference>
<dbReference type="Gene3D" id="3.40.50.720">
    <property type="entry name" value="NAD(P)-binding Rossmann-like Domain"/>
    <property type="match status" value="2"/>
</dbReference>
<dbReference type="GO" id="GO:0016616">
    <property type="term" value="F:oxidoreductase activity, acting on the CH-OH group of donors, NAD or NADP as acceptor"/>
    <property type="evidence" value="ECO:0007669"/>
    <property type="project" value="InterPro"/>
</dbReference>
<evidence type="ECO:0000256" key="3">
    <source>
        <dbReference type="ARBA" id="ARBA00023027"/>
    </source>
</evidence>
<protein>
    <recommendedName>
        <fullName evidence="4">D-isomer specific 2-hydroxyacid dehydrogenase catalytic domain-containing protein</fullName>
    </recommendedName>
</protein>
<accession>X0VRC4</accession>
<dbReference type="EMBL" id="BARS01032989">
    <property type="protein sequence ID" value="GAG20790.1"/>
    <property type="molecule type" value="Genomic_DNA"/>
</dbReference>